<dbReference type="AlphaFoldDB" id="A0A127PCM8"/>
<gene>
    <name evidence="1" type="ORF">CFter6_2686</name>
</gene>
<name>A0A127PCM8_9BURK</name>
<dbReference type="PANTHER" id="PTHR33221">
    <property type="entry name" value="WINGED HELIX-TURN-HELIX TRANSCRIPTIONAL REGULATOR, RRF2 FAMILY"/>
    <property type="match status" value="1"/>
</dbReference>
<dbReference type="GO" id="GO:0003700">
    <property type="term" value="F:DNA-binding transcription factor activity"/>
    <property type="evidence" value="ECO:0007669"/>
    <property type="project" value="TreeGrafter"/>
</dbReference>
<dbReference type="InterPro" id="IPR036388">
    <property type="entry name" value="WH-like_DNA-bd_sf"/>
</dbReference>
<sequence length="154" mass="17131">MRRDSKLSSILHVLLHMAHGERPFTSEELSAYLGTNPVLVRRVLAGLRERGYVGSGKGHGGGWTITCDLRKVTLHDIYEAVGAPTVFAMGHRADHPDCLVEKVVNQSLSNAFDAAEALLIEHFKDVTLADLSERFNVQYTKHKEENYAHPAPKK</sequence>
<dbReference type="PANTHER" id="PTHR33221:SF15">
    <property type="entry name" value="HTH-TYPE TRANSCRIPTIONAL REGULATOR YWGB-RELATED"/>
    <property type="match status" value="1"/>
</dbReference>
<dbReference type="InterPro" id="IPR000944">
    <property type="entry name" value="Tscrpt_reg_Rrf2"/>
</dbReference>
<dbReference type="SUPFAM" id="SSF46785">
    <property type="entry name" value="Winged helix' DNA-binding domain"/>
    <property type="match status" value="1"/>
</dbReference>
<evidence type="ECO:0000313" key="2">
    <source>
        <dbReference type="Proteomes" id="UP000072421"/>
    </source>
</evidence>
<protein>
    <submittedName>
        <fullName evidence="1">Transcriptional regulator family protein</fullName>
    </submittedName>
</protein>
<dbReference type="OrthoDB" id="9800506at2"/>
<evidence type="ECO:0000313" key="1">
    <source>
        <dbReference type="EMBL" id="AMO95354.1"/>
    </source>
</evidence>
<dbReference type="RefSeq" id="WP_061540186.1">
    <property type="nucleotide sequence ID" value="NZ_CP013232.1"/>
</dbReference>
<dbReference type="GO" id="GO:0005829">
    <property type="term" value="C:cytosol"/>
    <property type="evidence" value="ECO:0007669"/>
    <property type="project" value="TreeGrafter"/>
</dbReference>
<dbReference type="InterPro" id="IPR036390">
    <property type="entry name" value="WH_DNA-bd_sf"/>
</dbReference>
<dbReference type="Gene3D" id="1.10.10.10">
    <property type="entry name" value="Winged helix-like DNA-binding domain superfamily/Winged helix DNA-binding domain"/>
    <property type="match status" value="1"/>
</dbReference>
<dbReference type="EMBL" id="CP013232">
    <property type="protein sequence ID" value="AMO95354.1"/>
    <property type="molecule type" value="Genomic_DNA"/>
</dbReference>
<dbReference type="Proteomes" id="UP000072421">
    <property type="component" value="Chromosome"/>
</dbReference>
<dbReference type="PATRIC" id="fig|158899.10.peg.2679"/>
<proteinExistence type="predicted"/>
<dbReference type="PROSITE" id="PS51197">
    <property type="entry name" value="HTH_RRF2_2"/>
    <property type="match status" value="1"/>
</dbReference>
<reference evidence="1 2" key="1">
    <citation type="submission" date="2015-11" db="EMBL/GenBank/DDBJ databases">
        <title>Exploring the genomic traits of fungus-feeding bacterial genus Collimonas.</title>
        <authorList>
            <person name="Song C."/>
            <person name="Schmidt R."/>
            <person name="de Jager V."/>
            <person name="Krzyzanowska D."/>
            <person name="Jongedijk E."/>
            <person name="Cankar K."/>
            <person name="Beekwilder J."/>
            <person name="van Veen A."/>
            <person name="de Boer W."/>
            <person name="van Veen J.A."/>
            <person name="Garbeva P."/>
        </authorList>
    </citation>
    <scope>NUCLEOTIDE SEQUENCE [LARGE SCALE GENOMIC DNA]</scope>
    <source>
        <strain evidence="1 2">Ter6</strain>
    </source>
</reference>
<dbReference type="Pfam" id="PF02082">
    <property type="entry name" value="Rrf2"/>
    <property type="match status" value="1"/>
</dbReference>
<accession>A0A127PCM8</accession>
<organism evidence="1">
    <name type="scientific">Collimonas fungivorans</name>
    <dbReference type="NCBI Taxonomy" id="158899"/>
    <lineage>
        <taxon>Bacteria</taxon>
        <taxon>Pseudomonadati</taxon>
        <taxon>Pseudomonadota</taxon>
        <taxon>Betaproteobacteria</taxon>
        <taxon>Burkholderiales</taxon>
        <taxon>Oxalobacteraceae</taxon>
        <taxon>Collimonas</taxon>
    </lineage>
</organism>